<evidence type="ECO:0000256" key="1">
    <source>
        <dbReference type="SAM" id="SignalP"/>
    </source>
</evidence>
<proteinExistence type="predicted"/>
<keyword evidence="3" id="KW-1185">Reference proteome</keyword>
<feature type="chain" id="PRO_5016299638" evidence="1">
    <location>
        <begin position="26"/>
        <end position="192"/>
    </location>
</feature>
<dbReference type="Proteomes" id="UP000245506">
    <property type="component" value="Unassembled WGS sequence"/>
</dbReference>
<accession>A0A317C5S8</accession>
<evidence type="ECO:0000313" key="2">
    <source>
        <dbReference type="EMBL" id="PWQ93954.1"/>
    </source>
</evidence>
<dbReference type="RefSeq" id="WP_109826454.1">
    <property type="nucleotide sequence ID" value="NZ_QGKL01000042.1"/>
</dbReference>
<reference evidence="2 3" key="1">
    <citation type="submission" date="2018-05" db="EMBL/GenBank/DDBJ databases">
        <title>Leucothrix arctica sp. nov., isolated from Arctic seawater.</title>
        <authorList>
            <person name="Choi A."/>
            <person name="Baek K."/>
        </authorList>
    </citation>
    <scope>NUCLEOTIDE SEQUENCE [LARGE SCALE GENOMIC DNA]</scope>
    <source>
        <strain evidence="2 3">IMCC9719</strain>
    </source>
</reference>
<dbReference type="AlphaFoldDB" id="A0A317C5S8"/>
<sequence>MNIQRKTASAFVGTILLMTSYQAHALSCMRPDPVQMCQLMQESQQNPVLVNGELRLDKVISQETKQGVVGSKGPAVADYLFTGSISDKAGKREVKGAKLRITTSCIASWCARLPESKTSGYFLVKPDGTTGMTLQLGACSAQPFTVTEQQAALLETCVTLEPVVPVLPVKPVNNKVGSQIFSQGSAAKKLVK</sequence>
<protein>
    <submittedName>
        <fullName evidence="2">Uncharacterized protein</fullName>
    </submittedName>
</protein>
<evidence type="ECO:0000313" key="3">
    <source>
        <dbReference type="Proteomes" id="UP000245506"/>
    </source>
</evidence>
<name>A0A317C5S8_9GAMM</name>
<keyword evidence="1" id="KW-0732">Signal</keyword>
<dbReference type="OrthoDB" id="8451541at2"/>
<organism evidence="2 3">
    <name type="scientific">Leucothrix arctica</name>
    <dbReference type="NCBI Taxonomy" id="1481894"/>
    <lineage>
        <taxon>Bacteria</taxon>
        <taxon>Pseudomonadati</taxon>
        <taxon>Pseudomonadota</taxon>
        <taxon>Gammaproteobacteria</taxon>
        <taxon>Thiotrichales</taxon>
        <taxon>Thiotrichaceae</taxon>
        <taxon>Leucothrix</taxon>
    </lineage>
</organism>
<dbReference type="EMBL" id="QGKL01000042">
    <property type="protein sequence ID" value="PWQ93954.1"/>
    <property type="molecule type" value="Genomic_DNA"/>
</dbReference>
<comment type="caution">
    <text evidence="2">The sequence shown here is derived from an EMBL/GenBank/DDBJ whole genome shotgun (WGS) entry which is preliminary data.</text>
</comment>
<feature type="signal peptide" evidence="1">
    <location>
        <begin position="1"/>
        <end position="25"/>
    </location>
</feature>
<gene>
    <name evidence="2" type="ORF">DKT75_20370</name>
</gene>